<reference evidence="2 3" key="1">
    <citation type="submission" date="2018-06" db="EMBL/GenBank/DDBJ databases">
        <title>Complete genome of Desulfovibrio marinus P48SEP.</title>
        <authorList>
            <person name="Crispim J.S."/>
            <person name="Vidigal P.M.P."/>
            <person name="Silva L.C.F."/>
            <person name="Araujo L.C."/>
            <person name="Laguardia C.N."/>
            <person name="Dias R.S."/>
            <person name="Sousa M.P."/>
            <person name="Paula S.O."/>
            <person name="Silva C."/>
        </authorList>
    </citation>
    <scope>NUCLEOTIDE SEQUENCE [LARGE SCALE GENOMIC DNA]</scope>
    <source>
        <strain evidence="2 3">P48SEP</strain>
    </source>
</reference>
<dbReference type="Pfam" id="PF13276">
    <property type="entry name" value="HTH_21"/>
    <property type="match status" value="1"/>
</dbReference>
<dbReference type="InterPro" id="IPR036397">
    <property type="entry name" value="RNaseH_sf"/>
</dbReference>
<dbReference type="PANTHER" id="PTHR47515:SF1">
    <property type="entry name" value="BLR2054 PROTEIN"/>
    <property type="match status" value="1"/>
</dbReference>
<dbReference type="SUPFAM" id="SSF48295">
    <property type="entry name" value="TrpR-like"/>
    <property type="match status" value="1"/>
</dbReference>
<dbReference type="AlphaFoldDB" id="A0A6P1ZP71"/>
<protein>
    <submittedName>
        <fullName evidence="2">IS3 family transposase</fullName>
    </submittedName>
</protein>
<dbReference type="PANTHER" id="PTHR47515">
    <property type="entry name" value="LOW CALCIUM RESPONSE LOCUS PROTEIN T"/>
    <property type="match status" value="1"/>
</dbReference>
<dbReference type="InterPro" id="IPR048020">
    <property type="entry name" value="Transpos_IS3"/>
</dbReference>
<gene>
    <name evidence="2" type="ORF">DQK91_05490</name>
</gene>
<dbReference type="SUPFAM" id="SSF53098">
    <property type="entry name" value="Ribonuclease H-like"/>
    <property type="match status" value="1"/>
</dbReference>
<evidence type="ECO:0000259" key="1">
    <source>
        <dbReference type="PROSITE" id="PS50994"/>
    </source>
</evidence>
<accession>A0A6P1ZP71</accession>
<dbReference type="PROSITE" id="PS50994">
    <property type="entry name" value="INTEGRASE"/>
    <property type="match status" value="1"/>
</dbReference>
<dbReference type="GO" id="GO:0006313">
    <property type="term" value="P:DNA transposition"/>
    <property type="evidence" value="ECO:0007669"/>
    <property type="project" value="InterPro"/>
</dbReference>
<dbReference type="InterPro" id="IPR002514">
    <property type="entry name" value="Transposase_8"/>
</dbReference>
<dbReference type="OrthoDB" id="9813285at2"/>
<dbReference type="Pfam" id="PF00665">
    <property type="entry name" value="rve"/>
    <property type="match status" value="1"/>
</dbReference>
<dbReference type="GO" id="GO:0043565">
    <property type="term" value="F:sequence-specific DNA binding"/>
    <property type="evidence" value="ECO:0007669"/>
    <property type="project" value="InterPro"/>
</dbReference>
<dbReference type="Gene3D" id="1.10.10.10">
    <property type="entry name" value="Winged helix-like DNA-binding domain superfamily/Winged helix DNA-binding domain"/>
    <property type="match status" value="1"/>
</dbReference>
<dbReference type="InterPro" id="IPR036388">
    <property type="entry name" value="WH-like_DNA-bd_sf"/>
</dbReference>
<dbReference type="RefSeq" id="WP_144234427.1">
    <property type="nucleotide sequence ID" value="NZ_QMIF01000002.1"/>
</dbReference>
<dbReference type="InterPro" id="IPR025948">
    <property type="entry name" value="HTH-like_dom"/>
</dbReference>
<dbReference type="EMBL" id="QMIF01000002">
    <property type="protein sequence ID" value="TVM36097.1"/>
    <property type="molecule type" value="Genomic_DNA"/>
</dbReference>
<name>A0A6P1ZP71_9BACT</name>
<dbReference type="InterPro" id="IPR001584">
    <property type="entry name" value="Integrase_cat-core"/>
</dbReference>
<dbReference type="GO" id="GO:0015074">
    <property type="term" value="P:DNA integration"/>
    <property type="evidence" value="ECO:0007669"/>
    <property type="project" value="InterPro"/>
</dbReference>
<dbReference type="Proteomes" id="UP000434052">
    <property type="component" value="Unassembled WGS sequence"/>
</dbReference>
<dbReference type="InterPro" id="IPR012337">
    <property type="entry name" value="RNaseH-like_sf"/>
</dbReference>
<dbReference type="Gene3D" id="3.30.420.10">
    <property type="entry name" value="Ribonuclease H-like superfamily/Ribonuclease H"/>
    <property type="match status" value="1"/>
</dbReference>
<proteinExistence type="predicted"/>
<dbReference type="Pfam" id="PF01527">
    <property type="entry name" value="HTH_Tnp_1"/>
    <property type="match status" value="1"/>
</dbReference>
<feature type="domain" description="Integrase catalytic" evidence="1">
    <location>
        <begin position="225"/>
        <end position="406"/>
    </location>
</feature>
<evidence type="ECO:0000313" key="2">
    <source>
        <dbReference type="EMBL" id="TVM36097.1"/>
    </source>
</evidence>
<evidence type="ECO:0000313" key="3">
    <source>
        <dbReference type="Proteomes" id="UP000434052"/>
    </source>
</evidence>
<sequence length="412" mass="47123">MSRHSANEYPTVEVVHSVQRRRWALTEKLRIVEESSQPGMSVSYVARKHGIAPNLLFRWRKLMSEGGKKAIEANDTVISAAEARAMKKRIRDLERLLGKKTMEVEILKEAIEIAREKKTDLAHAIALRGRYPMMRVADAMGVSRSRLVERIGAQPKVRPSRYSKAEDEALLPLIRDIVDDRLTYGYRRVCAVLNRRLVELGQPRVSHKRVYRFMRLHGLLLARHSGKRPTRAHDGKVITLRSNLRWSSDVFEVSCDNGEAVRVAFAIDCCDRELIGYVASSRGISSSMVQDLMLECVEKRFGTNRPPHPVQWLSDNGSCYTAKDTVEFASWLGLESRFTPVRSPESNGIAEAFVNTFKRDYVRISDRPDAVTVFEQLANWFEDYNERHPHKGLRMQSPREFIRSTATAECPI</sequence>
<organism evidence="2 3">
    <name type="scientific">Oceanidesulfovibrio marinus</name>
    <dbReference type="NCBI Taxonomy" id="370038"/>
    <lineage>
        <taxon>Bacteria</taxon>
        <taxon>Pseudomonadati</taxon>
        <taxon>Thermodesulfobacteriota</taxon>
        <taxon>Desulfovibrionia</taxon>
        <taxon>Desulfovibrionales</taxon>
        <taxon>Desulfovibrionaceae</taxon>
        <taxon>Oceanidesulfovibrio</taxon>
    </lineage>
</organism>
<comment type="caution">
    <text evidence="2">The sequence shown here is derived from an EMBL/GenBank/DDBJ whole genome shotgun (WGS) entry which is preliminary data.</text>
</comment>
<dbReference type="NCBIfam" id="NF033516">
    <property type="entry name" value="transpos_IS3"/>
    <property type="match status" value="1"/>
</dbReference>
<dbReference type="InterPro" id="IPR010921">
    <property type="entry name" value="Trp_repressor/repl_initiator"/>
</dbReference>
<dbReference type="GO" id="GO:0004803">
    <property type="term" value="F:transposase activity"/>
    <property type="evidence" value="ECO:0007669"/>
    <property type="project" value="InterPro"/>
</dbReference>